<proteinExistence type="predicted"/>
<evidence type="ECO:0000259" key="1">
    <source>
        <dbReference type="PROSITE" id="PS50878"/>
    </source>
</evidence>
<dbReference type="CDD" id="cd00303">
    <property type="entry name" value="retropepsin_like"/>
    <property type="match status" value="1"/>
</dbReference>
<sequence>ILVTNSLGHSVVVNKVYKGCPLRIQGYEFLADLIELPFHEFDVLLGMDWLSRHQAIVDCKLKRISLKTPEGNEITVVGERTDFLSNVISATVARRMMRKGCEAYLAHVVDTRQAKPNLSDIPTVRDFPEVFPEELPGLPPEREVEFAIETLPGTAPISIAPYRMAPTELRELKTQLQELLDKGFIRPSVSPWGALVLFVKKKDGTLRLCIDYRQLNKVTVKNKYPLPRIDDLFDQLKGAGVFSKIDLRSGYHQLRVKDVDVPKTAFRTRYGHYEFLVMPFGLTNAPAAFMDLMNRIFHPHLDRFVVVFIDDILVYSKTSEEHDEHLRIVLQTLREKKLYAKLSKCDFWLNEIAFLGHIVSVMGLGGSQENRSDDGMEASVNTTEVKFLGASWVLREDL</sequence>
<dbReference type="InterPro" id="IPR043502">
    <property type="entry name" value="DNA/RNA_pol_sf"/>
</dbReference>
<dbReference type="SUPFAM" id="SSF56672">
    <property type="entry name" value="DNA/RNA polymerases"/>
    <property type="match status" value="1"/>
</dbReference>
<organism evidence="2 3">
    <name type="scientific">Hevea brasiliensis</name>
    <name type="common">Para rubber tree</name>
    <name type="synonym">Siphonia brasiliensis</name>
    <dbReference type="NCBI Taxonomy" id="3981"/>
    <lineage>
        <taxon>Eukaryota</taxon>
        <taxon>Viridiplantae</taxon>
        <taxon>Streptophyta</taxon>
        <taxon>Embryophyta</taxon>
        <taxon>Tracheophyta</taxon>
        <taxon>Spermatophyta</taxon>
        <taxon>Magnoliopsida</taxon>
        <taxon>eudicotyledons</taxon>
        <taxon>Gunneridae</taxon>
        <taxon>Pentapetalae</taxon>
        <taxon>rosids</taxon>
        <taxon>fabids</taxon>
        <taxon>Malpighiales</taxon>
        <taxon>Euphorbiaceae</taxon>
        <taxon>Crotonoideae</taxon>
        <taxon>Micrandreae</taxon>
        <taxon>Hevea</taxon>
    </lineage>
</organism>
<dbReference type="PANTHER" id="PTHR24559:SF444">
    <property type="entry name" value="REVERSE TRANSCRIPTASE DOMAIN-CONTAINING PROTEIN"/>
    <property type="match status" value="1"/>
</dbReference>
<dbReference type="InterPro" id="IPR021109">
    <property type="entry name" value="Peptidase_aspartic_dom_sf"/>
</dbReference>
<evidence type="ECO:0000313" key="2">
    <source>
        <dbReference type="EMBL" id="KAJ9170193.1"/>
    </source>
</evidence>
<dbReference type="Gene3D" id="3.10.10.10">
    <property type="entry name" value="HIV Type 1 Reverse Transcriptase, subunit A, domain 1"/>
    <property type="match status" value="1"/>
</dbReference>
<evidence type="ECO:0000313" key="3">
    <source>
        <dbReference type="Proteomes" id="UP001174677"/>
    </source>
</evidence>
<dbReference type="InterPro" id="IPR000477">
    <property type="entry name" value="RT_dom"/>
</dbReference>
<feature type="domain" description="Reverse transcriptase" evidence="1">
    <location>
        <begin position="180"/>
        <end position="359"/>
    </location>
</feature>
<dbReference type="InterPro" id="IPR043128">
    <property type="entry name" value="Rev_trsase/Diguanyl_cyclase"/>
</dbReference>
<dbReference type="InterPro" id="IPR053134">
    <property type="entry name" value="RNA-dir_DNA_polymerase"/>
</dbReference>
<dbReference type="Pfam" id="PF00078">
    <property type="entry name" value="RVT_1"/>
    <property type="match status" value="1"/>
</dbReference>
<dbReference type="Pfam" id="PF08284">
    <property type="entry name" value="RVP_2"/>
    <property type="match status" value="1"/>
</dbReference>
<name>A0ABQ9LRM5_HEVBR</name>
<dbReference type="PANTHER" id="PTHR24559">
    <property type="entry name" value="TRANSPOSON TY3-I GAG-POL POLYPROTEIN"/>
    <property type="match status" value="1"/>
</dbReference>
<dbReference type="CDD" id="cd01647">
    <property type="entry name" value="RT_LTR"/>
    <property type="match status" value="1"/>
</dbReference>
<accession>A0ABQ9LRM5</accession>
<dbReference type="Gene3D" id="3.30.70.270">
    <property type="match status" value="1"/>
</dbReference>
<gene>
    <name evidence="2" type="ORF">P3X46_018319</name>
</gene>
<feature type="non-terminal residue" evidence="2">
    <location>
        <position position="1"/>
    </location>
</feature>
<dbReference type="PROSITE" id="PS50878">
    <property type="entry name" value="RT_POL"/>
    <property type="match status" value="1"/>
</dbReference>
<comment type="caution">
    <text evidence="2">The sequence shown here is derived from an EMBL/GenBank/DDBJ whole genome shotgun (WGS) entry which is preliminary data.</text>
</comment>
<dbReference type="Gene3D" id="2.40.70.10">
    <property type="entry name" value="Acid Proteases"/>
    <property type="match status" value="1"/>
</dbReference>
<dbReference type="Proteomes" id="UP001174677">
    <property type="component" value="Chromosome 10"/>
</dbReference>
<dbReference type="EMBL" id="JARPOI010000010">
    <property type="protein sequence ID" value="KAJ9170193.1"/>
    <property type="molecule type" value="Genomic_DNA"/>
</dbReference>
<protein>
    <recommendedName>
        <fullName evidence="1">Reverse transcriptase domain-containing protein</fullName>
    </recommendedName>
</protein>
<keyword evidence="3" id="KW-1185">Reference proteome</keyword>
<reference evidence="2 3" key="1">
    <citation type="journal article" date="2023" name="Plant Biotechnol. J.">
        <title>Chromosome-level wild Hevea brasiliensis genome provides new tools for genomic-assisted breeding and valuable loci to elevate rubber yield.</title>
        <authorList>
            <person name="Cheng H."/>
            <person name="Song X."/>
            <person name="Hu Y."/>
            <person name="Wu T."/>
            <person name="Yang Q."/>
            <person name="An Z."/>
            <person name="Feng S."/>
            <person name="Deng Z."/>
            <person name="Wu W."/>
            <person name="Zeng X."/>
            <person name="Tu M."/>
            <person name="Wang X."/>
            <person name="Huang H."/>
        </authorList>
    </citation>
    <scope>NUCLEOTIDE SEQUENCE [LARGE SCALE GENOMIC DNA]</scope>
    <source>
        <strain evidence="2">MT/VB/25A 57/8</strain>
    </source>
</reference>